<dbReference type="GO" id="GO:0032049">
    <property type="term" value="P:cardiolipin biosynthetic process"/>
    <property type="evidence" value="ECO:0007669"/>
    <property type="project" value="TreeGrafter"/>
</dbReference>
<evidence type="ECO:0000256" key="3">
    <source>
        <dbReference type="ARBA" id="ARBA00022679"/>
    </source>
</evidence>
<comment type="subcellular location">
    <subcellularLocation>
        <location evidence="1">Membrane</location>
        <topology evidence="1">Multi-pass membrane protein</topology>
    </subcellularLocation>
</comment>
<feature type="transmembrane region" description="Helical" evidence="11">
    <location>
        <begin position="94"/>
        <end position="114"/>
    </location>
</feature>
<dbReference type="PROSITE" id="PS00379">
    <property type="entry name" value="CDP_ALCOHOL_P_TRANSF"/>
    <property type="match status" value="1"/>
</dbReference>
<dbReference type="STRING" id="4781.A0A0P1ATZ0"/>
<keyword evidence="3 10" id="KW-0808">Transferase</keyword>
<keyword evidence="13" id="KW-1185">Reference proteome</keyword>
<dbReference type="GO" id="GO:0043337">
    <property type="term" value="F:cardiolipin synthase (CMP-forming)"/>
    <property type="evidence" value="ECO:0007669"/>
    <property type="project" value="TreeGrafter"/>
</dbReference>
<comment type="similarity">
    <text evidence="10">Belongs to the CDP-alcohol phosphatidyltransferase class-I family.</text>
</comment>
<dbReference type="GO" id="GO:0016020">
    <property type="term" value="C:membrane"/>
    <property type="evidence" value="ECO:0007669"/>
    <property type="project" value="UniProtKB-SubCell"/>
</dbReference>
<keyword evidence="9" id="KW-1208">Phospholipid metabolism</keyword>
<protein>
    <submittedName>
        <fullName evidence="12">Probable cardiolipin synthase-like</fullName>
    </submittedName>
</protein>
<evidence type="ECO:0000313" key="13">
    <source>
        <dbReference type="Proteomes" id="UP000054928"/>
    </source>
</evidence>
<evidence type="ECO:0000256" key="11">
    <source>
        <dbReference type="SAM" id="Phobius"/>
    </source>
</evidence>
<keyword evidence="7 11" id="KW-0472">Membrane</keyword>
<dbReference type="AlphaFoldDB" id="A0A0P1ATZ0"/>
<dbReference type="GeneID" id="36397081"/>
<evidence type="ECO:0000256" key="10">
    <source>
        <dbReference type="RuleBase" id="RU003750"/>
    </source>
</evidence>
<dbReference type="Proteomes" id="UP000054928">
    <property type="component" value="Unassembled WGS sequence"/>
</dbReference>
<evidence type="ECO:0000256" key="4">
    <source>
        <dbReference type="ARBA" id="ARBA00022692"/>
    </source>
</evidence>
<evidence type="ECO:0000256" key="8">
    <source>
        <dbReference type="ARBA" id="ARBA00023209"/>
    </source>
</evidence>
<dbReference type="EMBL" id="CCYD01001640">
    <property type="protein sequence ID" value="CEG45750.1"/>
    <property type="molecule type" value="Genomic_DNA"/>
</dbReference>
<evidence type="ECO:0000256" key="9">
    <source>
        <dbReference type="ARBA" id="ARBA00023264"/>
    </source>
</evidence>
<sequence length="324" mass="36459">MVHWRLAFFQPHGRQRNLLLHLQQSRPRIQNNSKFSVVIRTKDPHDKYSKVRLGVLGIPRAMSVAPHNNSKQQKRKLEVALDSRKKAMYQMINVPNVITVARILATPYLAFTIIEGEYGLALGLLAVAGVSDWLDGFIARAFHQESIVGSFLDPFADKLLIGSLSLSMMWTGLLPTPLATLILGRDFMLMSGTFYFRLKTKNQSSAFFDTSDSVTFQVKPSMLSKINTALQLSVCGLALTKEAWQLPPEPILNLLFGVVGTTTFLSGFEYLYGYLTMTGALKPISRVDFRNVVERTEAVVKRTEEVVKSPLRKAVQRTKGRLRR</sequence>
<dbReference type="FunFam" id="1.20.120.1760:FF:000033">
    <property type="entry name" value="CDP-alcohol phosphatidyltransferase"/>
    <property type="match status" value="1"/>
</dbReference>
<dbReference type="PANTHER" id="PTHR14269:SF60">
    <property type="entry name" value="CARDIOLIPIN SYNTHASE (CMP-FORMING)"/>
    <property type="match status" value="1"/>
</dbReference>
<dbReference type="Pfam" id="PF01066">
    <property type="entry name" value="CDP-OH_P_transf"/>
    <property type="match status" value="1"/>
</dbReference>
<dbReference type="OrthoDB" id="10020554at2759"/>
<dbReference type="InterPro" id="IPR050324">
    <property type="entry name" value="CDP-alcohol_PTase-I"/>
</dbReference>
<evidence type="ECO:0000256" key="1">
    <source>
        <dbReference type="ARBA" id="ARBA00004141"/>
    </source>
</evidence>
<feature type="transmembrane region" description="Helical" evidence="11">
    <location>
        <begin position="159"/>
        <end position="183"/>
    </location>
</feature>
<dbReference type="Gene3D" id="1.20.120.1760">
    <property type="match status" value="1"/>
</dbReference>
<proteinExistence type="inferred from homology"/>
<evidence type="ECO:0000256" key="6">
    <source>
        <dbReference type="ARBA" id="ARBA00023098"/>
    </source>
</evidence>
<reference evidence="13" key="1">
    <citation type="submission" date="2014-09" db="EMBL/GenBank/DDBJ databases">
        <authorList>
            <person name="Sharma Rahul"/>
            <person name="Thines Marco"/>
        </authorList>
    </citation>
    <scope>NUCLEOTIDE SEQUENCE [LARGE SCALE GENOMIC DNA]</scope>
</reference>
<accession>A0A0P1ATZ0</accession>
<keyword evidence="5 11" id="KW-1133">Transmembrane helix</keyword>
<organism evidence="12 13">
    <name type="scientific">Plasmopara halstedii</name>
    <name type="common">Downy mildew of sunflower</name>
    <dbReference type="NCBI Taxonomy" id="4781"/>
    <lineage>
        <taxon>Eukaryota</taxon>
        <taxon>Sar</taxon>
        <taxon>Stramenopiles</taxon>
        <taxon>Oomycota</taxon>
        <taxon>Peronosporomycetes</taxon>
        <taxon>Peronosporales</taxon>
        <taxon>Peronosporaceae</taxon>
        <taxon>Plasmopara</taxon>
    </lineage>
</organism>
<keyword evidence="6" id="KW-0443">Lipid metabolism</keyword>
<keyword evidence="2" id="KW-0444">Lipid biosynthesis</keyword>
<evidence type="ECO:0000313" key="12">
    <source>
        <dbReference type="EMBL" id="CEG45750.1"/>
    </source>
</evidence>
<dbReference type="PANTHER" id="PTHR14269">
    <property type="entry name" value="CDP-DIACYLGLYCEROL--GLYCEROL-3-PHOSPHATE 3-PHOSPHATIDYLTRANSFERASE-RELATED"/>
    <property type="match status" value="1"/>
</dbReference>
<keyword evidence="4 11" id="KW-0812">Transmembrane</keyword>
<name>A0A0P1ATZ0_PLAHL</name>
<evidence type="ECO:0000256" key="2">
    <source>
        <dbReference type="ARBA" id="ARBA00022516"/>
    </source>
</evidence>
<dbReference type="InterPro" id="IPR000462">
    <property type="entry name" value="CDP-OH_P_trans"/>
</dbReference>
<evidence type="ECO:0000256" key="7">
    <source>
        <dbReference type="ARBA" id="ARBA00023136"/>
    </source>
</evidence>
<evidence type="ECO:0000256" key="5">
    <source>
        <dbReference type="ARBA" id="ARBA00022989"/>
    </source>
</evidence>
<dbReference type="GO" id="GO:0005739">
    <property type="term" value="C:mitochondrion"/>
    <property type="evidence" value="ECO:0007669"/>
    <property type="project" value="TreeGrafter"/>
</dbReference>
<dbReference type="RefSeq" id="XP_024582119.1">
    <property type="nucleotide sequence ID" value="XM_024716529.1"/>
</dbReference>
<keyword evidence="8" id="KW-0594">Phospholipid biosynthesis</keyword>
<dbReference type="InterPro" id="IPR043130">
    <property type="entry name" value="CDP-OH_PTrfase_TM_dom"/>
</dbReference>
<dbReference type="InterPro" id="IPR048254">
    <property type="entry name" value="CDP_ALCOHOL_P_TRANSF_CS"/>
</dbReference>